<proteinExistence type="predicted"/>
<feature type="region of interest" description="Disordered" evidence="1">
    <location>
        <begin position="131"/>
        <end position="174"/>
    </location>
</feature>
<dbReference type="InterPro" id="IPR031446">
    <property type="entry name" value="PCM1_C"/>
</dbReference>
<dbReference type="Proteomes" id="UP000024404">
    <property type="component" value="Unassembled WGS sequence"/>
</dbReference>
<evidence type="ECO:0000313" key="3">
    <source>
        <dbReference type="EnsemblMetazoa" id="OVOC9317.1"/>
    </source>
</evidence>
<feature type="region of interest" description="Disordered" evidence="1">
    <location>
        <begin position="642"/>
        <end position="670"/>
    </location>
</feature>
<evidence type="ECO:0000256" key="1">
    <source>
        <dbReference type="SAM" id="MobiDB-lite"/>
    </source>
</evidence>
<name>A0A8R1U3F6_ONCVO</name>
<evidence type="ECO:0000259" key="2">
    <source>
        <dbReference type="Pfam" id="PF15717"/>
    </source>
</evidence>
<accession>A0A8R1U3F6</accession>
<feature type="compositionally biased region" description="Basic and acidic residues" evidence="1">
    <location>
        <begin position="131"/>
        <end position="144"/>
    </location>
</feature>
<dbReference type="Pfam" id="PF15717">
    <property type="entry name" value="PCM1_C"/>
    <property type="match status" value="1"/>
</dbReference>
<feature type="region of interest" description="Disordered" evidence="1">
    <location>
        <begin position="270"/>
        <end position="331"/>
    </location>
</feature>
<protein>
    <submittedName>
        <fullName evidence="3">PCM1_C domain-containing protein</fullName>
    </submittedName>
</protein>
<feature type="region of interest" description="Disordered" evidence="1">
    <location>
        <begin position="356"/>
        <end position="390"/>
    </location>
</feature>
<reference evidence="3" key="2">
    <citation type="submission" date="2022-06" db="UniProtKB">
        <authorList>
            <consortium name="EnsemblMetazoa"/>
        </authorList>
    </citation>
    <scope>IDENTIFICATION</scope>
</reference>
<dbReference type="EMBL" id="CMVM020000261">
    <property type="status" value="NOT_ANNOTATED_CDS"/>
    <property type="molecule type" value="Genomic_DNA"/>
</dbReference>
<keyword evidence="4" id="KW-1185">Reference proteome</keyword>
<dbReference type="EnsemblMetazoa" id="OVOC9317.1">
    <property type="protein sequence ID" value="OVOC9317.1"/>
    <property type="gene ID" value="WBGene00246126"/>
</dbReference>
<evidence type="ECO:0000313" key="4">
    <source>
        <dbReference type="Proteomes" id="UP000024404"/>
    </source>
</evidence>
<organism evidence="3 4">
    <name type="scientific">Onchocerca volvulus</name>
    <dbReference type="NCBI Taxonomy" id="6282"/>
    <lineage>
        <taxon>Eukaryota</taxon>
        <taxon>Metazoa</taxon>
        <taxon>Ecdysozoa</taxon>
        <taxon>Nematoda</taxon>
        <taxon>Chromadorea</taxon>
        <taxon>Rhabditida</taxon>
        <taxon>Spirurina</taxon>
        <taxon>Spiruromorpha</taxon>
        <taxon>Filarioidea</taxon>
        <taxon>Onchocercidae</taxon>
        <taxon>Onchocerca</taxon>
    </lineage>
</organism>
<feature type="region of interest" description="Disordered" evidence="1">
    <location>
        <begin position="1"/>
        <end position="35"/>
    </location>
</feature>
<feature type="region of interest" description="Disordered" evidence="1">
    <location>
        <begin position="479"/>
        <end position="499"/>
    </location>
</feature>
<reference evidence="4" key="1">
    <citation type="submission" date="2013-10" db="EMBL/GenBank/DDBJ databases">
        <title>Genome sequencing of Onchocerca volvulus.</title>
        <authorList>
            <person name="Cotton J."/>
            <person name="Tsai J."/>
            <person name="Stanley E."/>
            <person name="Tracey A."/>
            <person name="Holroyd N."/>
            <person name="Lustigman S."/>
            <person name="Berriman M."/>
        </authorList>
    </citation>
    <scope>NUCLEOTIDE SEQUENCE</scope>
</reference>
<feature type="compositionally biased region" description="Basic and acidic residues" evidence="1">
    <location>
        <begin position="649"/>
        <end position="662"/>
    </location>
</feature>
<feature type="compositionally biased region" description="Polar residues" evidence="1">
    <location>
        <begin position="147"/>
        <end position="157"/>
    </location>
</feature>
<dbReference type="AlphaFoldDB" id="A0A8R1U3F6"/>
<feature type="domain" description="Pericentriolar material 1 protein C-terminal" evidence="2">
    <location>
        <begin position="748"/>
        <end position="856"/>
    </location>
</feature>
<sequence>MGKVDSTIPASSEEQQLPVEIAVEDKPSESLPTSPPFIPSADIKYNEIELDNLPLHQKHIMNRLESIRGNKQRILATLRELKENAMEGEFPNKELMSKMIGSYDALTAQEEQYVQLMQKIVNLHENAAEDVQRENEKNSEKLVMDGDNNTNQSSAHENTVKENIDESNLSEKTVDNDVEEMNNELSKLGVVTGKAVAVSIMNDKLLETLQLHQEKKAALEELHRRKRETQKGIANEALQQVEMARLKVASEQEQVEKKRKTLERLRREAQRRGIKLGPGSASEPDIVVEPQPEPKSITEAKLRAKLQAKKKQNTELEDDNEPPVPDDLAPAERIPPVLENERAEVEQQQQMEKRICEITSSDGTMGKKKKKGKKGREQKQQHLPKKQSDIINSSIREKLAAIAARKERMREIRAQLVQPIVGSPPDMDETFHNALQQLKSITEMRKQLELLHEKGAKLPEETAELLERQLKAEEDAIKQNETEASDAVSTNQDSETPFEESAQAMEVVRNSFLKMIAQKPGSDVGTDACADLKQDDDFSVGYHLTTEDSKRLKNIEQALQEQRQLLETIASRSYQHQRSSSLSNTTESCQMKITTLRKCFLNATPQLLIRFGNILLDLAKGQLVNDLDSVLREMFPSIKNGQFSDEIDERQNDTSDDSRELASVESESQETTELIKLIHTESANRFERGFSRELTPDEVTKFEQAKRHLSTGKAKLKKQQTLEKIRYRTEIVVDEQQEQSKKPDNEHAEGLENDICKIIDGILPLIRQNSELIADDEFMRQLRDELLQQASVICFPENTAPTDLFRSQLSTIIDDTLSQYMGSKVGEVREELIFDTSEILYNELAFFQLMYNIDNSLI</sequence>